<dbReference type="InterPro" id="IPR011992">
    <property type="entry name" value="EF-hand-dom_pair"/>
</dbReference>
<dbReference type="GO" id="GO:0005509">
    <property type="term" value="F:calcium ion binding"/>
    <property type="evidence" value="ECO:0007669"/>
    <property type="project" value="InterPro"/>
</dbReference>
<dbReference type="Proteomes" id="UP000887566">
    <property type="component" value="Unplaced"/>
</dbReference>
<reference evidence="8" key="1">
    <citation type="submission" date="2022-11" db="UniProtKB">
        <authorList>
            <consortium name="WormBaseParasite"/>
        </authorList>
    </citation>
    <scope>IDENTIFICATION</scope>
</reference>
<dbReference type="InterPro" id="IPR002048">
    <property type="entry name" value="EF_hand_dom"/>
</dbReference>
<keyword evidence="3" id="KW-0479">Metal-binding</keyword>
<keyword evidence="5" id="KW-0449">Lipoprotein</keyword>
<evidence type="ECO:0000313" key="8">
    <source>
        <dbReference type="WBParaSite" id="PSAMB.scaffold16301size1358.g36878.t1"/>
    </source>
</evidence>
<keyword evidence="7" id="KW-1185">Reference proteome</keyword>
<sequence>MVLRFDDQADCDRFMRALESALKHDNRHMSVRHAPNDIILGAAETLQKRQSKLDHFFREAYSKAFNMPSMHDSTKTYDAPVSEQVLSTTVTRAEFADALGMRETDLFVERMFACVARRHTDKICFQEFLQVVARFSNGSLKEKLDLVFEMCDRDGRGTVDRAEFCNFVRSLKLAAGVSIESQLQDTVIEQMLTRAGVA</sequence>
<keyword evidence="4" id="KW-0677">Repeat</keyword>
<name>A0A914VAD8_9BILA</name>
<proteinExistence type="inferred from homology"/>
<evidence type="ECO:0000256" key="1">
    <source>
        <dbReference type="ARBA" id="ARBA00006049"/>
    </source>
</evidence>
<organism evidence="7 8">
    <name type="scientific">Plectus sambesii</name>
    <dbReference type="NCBI Taxonomy" id="2011161"/>
    <lineage>
        <taxon>Eukaryota</taxon>
        <taxon>Metazoa</taxon>
        <taxon>Ecdysozoa</taxon>
        <taxon>Nematoda</taxon>
        <taxon>Chromadorea</taxon>
        <taxon>Plectida</taxon>
        <taxon>Plectina</taxon>
        <taxon>Plectoidea</taxon>
        <taxon>Plectidae</taxon>
        <taxon>Plectus</taxon>
    </lineage>
</organism>
<evidence type="ECO:0000259" key="6">
    <source>
        <dbReference type="PROSITE" id="PS50222"/>
    </source>
</evidence>
<comment type="similarity">
    <text evidence="1">Belongs to the recoverin family.</text>
</comment>
<protein>
    <submittedName>
        <fullName evidence="8">EF-hand domain-containing protein</fullName>
    </submittedName>
</protein>
<dbReference type="WBParaSite" id="PSAMB.scaffold16301size1358.g36878.t1">
    <property type="protein sequence ID" value="PSAMB.scaffold16301size1358.g36878.t1"/>
    <property type="gene ID" value="PSAMB.scaffold16301size1358.g36878"/>
</dbReference>
<dbReference type="SUPFAM" id="SSF47473">
    <property type="entry name" value="EF-hand"/>
    <property type="match status" value="1"/>
</dbReference>
<evidence type="ECO:0000256" key="3">
    <source>
        <dbReference type="ARBA" id="ARBA00022723"/>
    </source>
</evidence>
<dbReference type="SMART" id="SM00054">
    <property type="entry name" value="EFh"/>
    <property type="match status" value="2"/>
</dbReference>
<dbReference type="PROSITE" id="PS50222">
    <property type="entry name" value="EF_HAND_2"/>
    <property type="match status" value="1"/>
</dbReference>
<evidence type="ECO:0000256" key="2">
    <source>
        <dbReference type="ARBA" id="ARBA00022707"/>
    </source>
</evidence>
<dbReference type="InterPro" id="IPR028846">
    <property type="entry name" value="Recoverin"/>
</dbReference>
<feature type="domain" description="EF-hand" evidence="6">
    <location>
        <begin position="139"/>
        <end position="174"/>
    </location>
</feature>
<evidence type="ECO:0000313" key="7">
    <source>
        <dbReference type="Proteomes" id="UP000887566"/>
    </source>
</evidence>
<dbReference type="PANTHER" id="PTHR23055:SF178">
    <property type="entry name" value="NEUROCALCIN HOMOLOG"/>
    <property type="match status" value="1"/>
</dbReference>
<evidence type="ECO:0000256" key="4">
    <source>
        <dbReference type="ARBA" id="ARBA00022737"/>
    </source>
</evidence>
<dbReference type="Gene3D" id="1.10.238.10">
    <property type="entry name" value="EF-hand"/>
    <property type="match status" value="1"/>
</dbReference>
<evidence type="ECO:0000256" key="5">
    <source>
        <dbReference type="ARBA" id="ARBA00023288"/>
    </source>
</evidence>
<dbReference type="PANTHER" id="PTHR23055">
    <property type="entry name" value="CALCIUM BINDING PROTEINS"/>
    <property type="match status" value="1"/>
</dbReference>
<dbReference type="AlphaFoldDB" id="A0A914VAD8"/>
<keyword evidence="2" id="KW-0519">Myristate</keyword>
<accession>A0A914VAD8</accession>